<proteinExistence type="predicted"/>
<gene>
    <name evidence="1" type="ORF">MRB53_028619</name>
</gene>
<evidence type="ECO:0000313" key="1">
    <source>
        <dbReference type="EMBL" id="KAJ8620090.1"/>
    </source>
</evidence>
<accession>A0ACC2KG16</accession>
<name>A0ACC2KG16_PERAE</name>
<reference evidence="1 2" key="1">
    <citation type="journal article" date="2022" name="Hortic Res">
        <title>A haplotype resolved chromosomal level avocado genome allows analysis of novel avocado genes.</title>
        <authorList>
            <person name="Nath O."/>
            <person name="Fletcher S.J."/>
            <person name="Hayward A."/>
            <person name="Shaw L.M."/>
            <person name="Masouleh A.K."/>
            <person name="Furtado A."/>
            <person name="Henry R.J."/>
            <person name="Mitter N."/>
        </authorList>
    </citation>
    <scope>NUCLEOTIDE SEQUENCE [LARGE SCALE GENOMIC DNA]</scope>
    <source>
        <strain evidence="2">cv. Hass</strain>
    </source>
</reference>
<organism evidence="1 2">
    <name type="scientific">Persea americana</name>
    <name type="common">Avocado</name>
    <dbReference type="NCBI Taxonomy" id="3435"/>
    <lineage>
        <taxon>Eukaryota</taxon>
        <taxon>Viridiplantae</taxon>
        <taxon>Streptophyta</taxon>
        <taxon>Embryophyta</taxon>
        <taxon>Tracheophyta</taxon>
        <taxon>Spermatophyta</taxon>
        <taxon>Magnoliopsida</taxon>
        <taxon>Magnoliidae</taxon>
        <taxon>Laurales</taxon>
        <taxon>Lauraceae</taxon>
        <taxon>Persea</taxon>
    </lineage>
</organism>
<dbReference type="EMBL" id="CM056817">
    <property type="protein sequence ID" value="KAJ8620090.1"/>
    <property type="molecule type" value="Genomic_DNA"/>
</dbReference>
<sequence>MGRENTSSRRICIEEVSSSSSTVIDPLSEISCDGEEEENVPAAEIHFILCEWRERGEKNQRTNVCADFLIALRMEREREEPENERLCFLSDCLANGEREKNQRKNVGNGFYQFTTLISVVSFVLAGFEKTEPWSTSALQDPPRRIGHEFGHQITSI</sequence>
<dbReference type="Proteomes" id="UP001234297">
    <property type="component" value="Chromosome 9"/>
</dbReference>
<comment type="caution">
    <text evidence="1">The sequence shown here is derived from an EMBL/GenBank/DDBJ whole genome shotgun (WGS) entry which is preliminary data.</text>
</comment>
<keyword evidence="2" id="KW-1185">Reference proteome</keyword>
<protein>
    <submittedName>
        <fullName evidence="1">Uncharacterized protein</fullName>
    </submittedName>
</protein>
<evidence type="ECO:0000313" key="2">
    <source>
        <dbReference type="Proteomes" id="UP001234297"/>
    </source>
</evidence>